<evidence type="ECO:0000256" key="2">
    <source>
        <dbReference type="SAM" id="Phobius"/>
    </source>
</evidence>
<name>A0ABM7YF00_9EURY</name>
<dbReference type="InterPro" id="IPR038587">
    <property type="entry name" value="Ribosomal_eL40_sf"/>
</dbReference>
<organism evidence="4 5">
    <name type="scientific">Methanothermobacter tenebrarum</name>
    <dbReference type="NCBI Taxonomy" id="680118"/>
    <lineage>
        <taxon>Archaea</taxon>
        <taxon>Methanobacteriati</taxon>
        <taxon>Methanobacteriota</taxon>
        <taxon>Methanomada group</taxon>
        <taxon>Methanobacteria</taxon>
        <taxon>Methanobacteriales</taxon>
        <taxon>Methanobacteriaceae</taxon>
        <taxon>Methanothermobacter</taxon>
    </lineage>
</organism>
<dbReference type="EMBL" id="AP025698">
    <property type="protein sequence ID" value="BDH79947.1"/>
    <property type="molecule type" value="Genomic_DNA"/>
</dbReference>
<feature type="compositionally biased region" description="Basic and acidic residues" evidence="1">
    <location>
        <begin position="28"/>
        <end position="38"/>
    </location>
</feature>
<keyword evidence="2" id="KW-1133">Transmembrane helix</keyword>
<gene>
    <name evidence="4" type="ORF">MTTB_13260</name>
</gene>
<reference evidence="4 5" key="1">
    <citation type="submission" date="2022-04" db="EMBL/GenBank/DDBJ databases">
        <title>Complete genome of Methanothermobacter tenebrarum strain RMAS.</title>
        <authorList>
            <person name="Nakamura K."/>
            <person name="Oshima K."/>
            <person name="Hattori M."/>
            <person name="Kamagata Y."/>
            <person name="Takamizawa K."/>
        </authorList>
    </citation>
    <scope>NUCLEOTIDE SEQUENCE [LARGE SCALE GENOMIC DNA]</scope>
    <source>
        <strain evidence="4 5">RMAS</strain>
    </source>
</reference>
<feature type="domain" description="Zinc-ribbon" evidence="3">
    <location>
        <begin position="2"/>
        <end position="24"/>
    </location>
</feature>
<dbReference type="Gene3D" id="4.10.1060.50">
    <property type="match status" value="1"/>
</dbReference>
<evidence type="ECO:0000313" key="4">
    <source>
        <dbReference type="EMBL" id="BDH79947.1"/>
    </source>
</evidence>
<accession>A0ABM7YF00</accession>
<feature type="transmembrane region" description="Helical" evidence="2">
    <location>
        <begin position="129"/>
        <end position="146"/>
    </location>
</feature>
<evidence type="ECO:0000256" key="1">
    <source>
        <dbReference type="SAM" id="MobiDB-lite"/>
    </source>
</evidence>
<dbReference type="Proteomes" id="UP000831817">
    <property type="component" value="Chromosome"/>
</dbReference>
<dbReference type="Pfam" id="PF13240">
    <property type="entry name" value="Zn_Ribbon_1"/>
    <property type="match status" value="1"/>
</dbReference>
<feature type="transmembrane region" description="Helical" evidence="2">
    <location>
        <begin position="97"/>
        <end position="123"/>
    </location>
</feature>
<keyword evidence="5" id="KW-1185">Reference proteome</keyword>
<evidence type="ECO:0000313" key="5">
    <source>
        <dbReference type="Proteomes" id="UP000831817"/>
    </source>
</evidence>
<feature type="region of interest" description="Disordered" evidence="1">
    <location>
        <begin position="28"/>
        <end position="56"/>
    </location>
</feature>
<keyword evidence="2" id="KW-0472">Membrane</keyword>
<sequence length="173" mass="19924">MYCRKCGIKNHDTAKFCVRCGTPLKPKPENGIPDKRTEMIPAPGTRKPTSREDKRTKKEKIYKLIKEKKFSEIFEDERLKKAITQYGPKKLTKGQKILIYIDAFCEGIFIGFIAGLIISLLFALFLGPFGLIWLPIAIAYATYKCLADAELNYKFKIGYNQLKREIEEEEYGL</sequence>
<proteinExistence type="predicted"/>
<protein>
    <recommendedName>
        <fullName evidence="3">Zinc-ribbon domain-containing protein</fullName>
    </recommendedName>
</protein>
<dbReference type="RefSeq" id="WP_248564254.1">
    <property type="nucleotide sequence ID" value="NZ_AP025698.1"/>
</dbReference>
<keyword evidence="2" id="KW-0812">Transmembrane</keyword>
<dbReference type="InterPro" id="IPR026870">
    <property type="entry name" value="Zinc_ribbon_dom"/>
</dbReference>
<evidence type="ECO:0000259" key="3">
    <source>
        <dbReference type="Pfam" id="PF13240"/>
    </source>
</evidence>
<dbReference type="GeneID" id="71965856"/>